<dbReference type="AlphaFoldDB" id="A0A0P5BPF0"/>
<protein>
    <recommendedName>
        <fullName evidence="16">glutamate carboxypeptidase II</fullName>
        <ecNumber evidence="16">3.4.17.21</ecNumber>
    </recommendedName>
</protein>
<evidence type="ECO:0000256" key="5">
    <source>
        <dbReference type="ARBA" id="ARBA00022670"/>
    </source>
</evidence>
<keyword evidence="6" id="KW-0812">Transmembrane</keyword>
<name>A0A0P5BPF0_9CRUS</name>
<dbReference type="EMBL" id="LRGB01000815">
    <property type="protein sequence ID" value="KZS15868.1"/>
    <property type="molecule type" value="Genomic_DNA"/>
</dbReference>
<dbReference type="InterPro" id="IPR039373">
    <property type="entry name" value="Peptidase_M28B"/>
</dbReference>
<dbReference type="Proteomes" id="UP000076858">
    <property type="component" value="Unassembled WGS sequence"/>
</dbReference>
<comment type="cofactor">
    <cofactor evidence="1">
        <name>Zn(2+)</name>
        <dbReference type="ChEBI" id="CHEBI:29105"/>
    </cofactor>
</comment>
<comment type="caution">
    <text evidence="20">The sequence shown here is derived from an EMBL/GenBank/DDBJ whole genome shotgun (WGS) entry which is preliminary data.</text>
</comment>
<dbReference type="SUPFAM" id="SSF53187">
    <property type="entry name" value="Zn-dependent exopeptidases"/>
    <property type="match status" value="1"/>
</dbReference>
<dbReference type="GO" id="GO:0004181">
    <property type="term" value="F:metallocarboxypeptidase activity"/>
    <property type="evidence" value="ECO:0007669"/>
    <property type="project" value="UniProtKB-EC"/>
</dbReference>
<evidence type="ECO:0000259" key="18">
    <source>
        <dbReference type="Pfam" id="PF04253"/>
    </source>
</evidence>
<dbReference type="FunFam" id="3.40.630.10:FF:000009">
    <property type="entry name" value="N-acetylated-alpha-linked acidic dipeptidase 2"/>
    <property type="match status" value="1"/>
</dbReference>
<keyword evidence="9" id="KW-0862">Zinc</keyword>
<keyword evidence="8" id="KW-0378">Hydrolase</keyword>
<gene>
    <name evidence="20" type="ORF">APZ42_018491</name>
</gene>
<dbReference type="GO" id="GO:0046872">
    <property type="term" value="F:metal ion binding"/>
    <property type="evidence" value="ECO:0007669"/>
    <property type="project" value="UniProtKB-KW"/>
</dbReference>
<keyword evidence="14" id="KW-0325">Glycoprotein</keyword>
<dbReference type="Gene3D" id="1.20.930.40">
    <property type="entry name" value="Transferrin receptor-like, dimerisation domain"/>
    <property type="match status" value="1"/>
</dbReference>
<evidence type="ECO:0000256" key="9">
    <source>
        <dbReference type="ARBA" id="ARBA00022833"/>
    </source>
</evidence>
<keyword evidence="10" id="KW-0735">Signal-anchor</keyword>
<dbReference type="Pfam" id="PF02225">
    <property type="entry name" value="PA"/>
    <property type="match status" value="1"/>
</dbReference>
<dbReference type="InterPro" id="IPR007484">
    <property type="entry name" value="Peptidase_M28"/>
</dbReference>
<dbReference type="GO" id="GO:0006508">
    <property type="term" value="P:proteolysis"/>
    <property type="evidence" value="ECO:0007669"/>
    <property type="project" value="UniProtKB-KW"/>
</dbReference>
<dbReference type="SUPFAM" id="SSF52025">
    <property type="entry name" value="PA domain"/>
    <property type="match status" value="1"/>
</dbReference>
<dbReference type="InterPro" id="IPR007365">
    <property type="entry name" value="TFR-like_dimer_dom"/>
</dbReference>
<dbReference type="InterPro" id="IPR036757">
    <property type="entry name" value="TFR-like_dimer_dom_sf"/>
</dbReference>
<evidence type="ECO:0000259" key="17">
    <source>
        <dbReference type="Pfam" id="PF02225"/>
    </source>
</evidence>
<accession>A0A0P5BPF0</accession>
<comment type="catalytic activity">
    <reaction evidence="15">
        <text>Release of an unsubstituted, C-terminal glutamyl residue, typically from Ac-Asp-Glu or folylpoly-gamma-glutamates.</text>
        <dbReference type="EC" id="3.4.17.21"/>
    </reaction>
</comment>
<dbReference type="SUPFAM" id="SSF47672">
    <property type="entry name" value="Transferrin receptor-like dimerisation domain"/>
    <property type="match status" value="1"/>
</dbReference>
<evidence type="ECO:0000256" key="1">
    <source>
        <dbReference type="ARBA" id="ARBA00001947"/>
    </source>
</evidence>
<dbReference type="STRING" id="35525.A0A0P5BPF0"/>
<evidence type="ECO:0000256" key="13">
    <source>
        <dbReference type="ARBA" id="ARBA00023136"/>
    </source>
</evidence>
<evidence type="ECO:0000256" key="2">
    <source>
        <dbReference type="ARBA" id="ARBA00004606"/>
    </source>
</evidence>
<dbReference type="Gene3D" id="3.40.630.10">
    <property type="entry name" value="Zn peptidases"/>
    <property type="match status" value="1"/>
</dbReference>
<evidence type="ECO:0000256" key="8">
    <source>
        <dbReference type="ARBA" id="ARBA00022801"/>
    </source>
</evidence>
<dbReference type="PANTHER" id="PTHR10404">
    <property type="entry name" value="N-ACETYLATED-ALPHA-LINKED ACIDIC DIPEPTIDASE"/>
    <property type="match status" value="1"/>
</dbReference>
<evidence type="ECO:0000256" key="4">
    <source>
        <dbReference type="ARBA" id="ARBA00022645"/>
    </source>
</evidence>
<dbReference type="FunFam" id="3.50.30.30:FF:000045">
    <property type="entry name" value="Predicted protein"/>
    <property type="match status" value="1"/>
</dbReference>
<dbReference type="FunFam" id="1.20.930.40:FF:000001">
    <property type="entry name" value="N-acetylated-alpha-linked acidic dipeptidase 2"/>
    <property type="match status" value="1"/>
</dbReference>
<keyword evidence="21" id="KW-1185">Reference proteome</keyword>
<evidence type="ECO:0000256" key="16">
    <source>
        <dbReference type="ARBA" id="ARBA00066561"/>
    </source>
</evidence>
<feature type="domain" description="Transferrin receptor-like dimerisation" evidence="18">
    <location>
        <begin position="604"/>
        <end position="725"/>
    </location>
</feature>
<dbReference type="CDD" id="cd08022">
    <property type="entry name" value="M28_PSMA_like"/>
    <property type="match status" value="1"/>
</dbReference>
<proteinExistence type="inferred from homology"/>
<dbReference type="InterPro" id="IPR046450">
    <property type="entry name" value="PA_dom_sf"/>
</dbReference>
<evidence type="ECO:0000256" key="7">
    <source>
        <dbReference type="ARBA" id="ARBA00022723"/>
    </source>
</evidence>
<dbReference type="OrthoDB" id="5841748at2759"/>
<dbReference type="Pfam" id="PF04253">
    <property type="entry name" value="TFR_dimer"/>
    <property type="match status" value="1"/>
</dbReference>
<reference evidence="20 21" key="1">
    <citation type="submission" date="2016-03" db="EMBL/GenBank/DDBJ databases">
        <title>EvidentialGene: Evidence-directed Construction of Genes on Genomes.</title>
        <authorList>
            <person name="Gilbert D.G."/>
            <person name="Choi J.-H."/>
            <person name="Mockaitis K."/>
            <person name="Colbourne J."/>
            <person name="Pfrender M."/>
        </authorList>
    </citation>
    <scope>NUCLEOTIDE SEQUENCE [LARGE SCALE GENOMIC DNA]</scope>
    <source>
        <strain evidence="20 21">Xinb3</strain>
        <tissue evidence="20">Complete organism</tissue>
    </source>
</reference>
<keyword evidence="11" id="KW-1133">Transmembrane helix</keyword>
<evidence type="ECO:0000313" key="20">
    <source>
        <dbReference type="EMBL" id="KZS15868.1"/>
    </source>
</evidence>
<evidence type="ECO:0000313" key="21">
    <source>
        <dbReference type="Proteomes" id="UP000076858"/>
    </source>
</evidence>
<dbReference type="EC" id="3.4.17.21" evidence="16"/>
<comment type="subcellular location">
    <subcellularLocation>
        <location evidence="2">Membrane</location>
        <topology evidence="2">Single-pass type II membrane protein</topology>
    </subcellularLocation>
</comment>
<dbReference type="PANTHER" id="PTHR10404:SF77">
    <property type="entry name" value="GLUTAMATE CARBOXYPEPTIDASE 2 HOMOLOG"/>
    <property type="match status" value="1"/>
</dbReference>
<comment type="similarity">
    <text evidence="3">Belongs to the peptidase M28 family. M28B subfamily.</text>
</comment>
<dbReference type="Gene3D" id="3.50.30.30">
    <property type="match status" value="1"/>
</dbReference>
<keyword evidence="4" id="KW-0121">Carboxypeptidase</keyword>
<organism evidence="20 21">
    <name type="scientific">Daphnia magna</name>
    <dbReference type="NCBI Taxonomy" id="35525"/>
    <lineage>
        <taxon>Eukaryota</taxon>
        <taxon>Metazoa</taxon>
        <taxon>Ecdysozoa</taxon>
        <taxon>Arthropoda</taxon>
        <taxon>Crustacea</taxon>
        <taxon>Branchiopoda</taxon>
        <taxon>Diplostraca</taxon>
        <taxon>Cladocera</taxon>
        <taxon>Anomopoda</taxon>
        <taxon>Daphniidae</taxon>
        <taxon>Daphnia</taxon>
    </lineage>
</organism>
<evidence type="ECO:0000256" key="6">
    <source>
        <dbReference type="ARBA" id="ARBA00022692"/>
    </source>
</evidence>
<keyword evidence="13" id="KW-0472">Membrane</keyword>
<evidence type="ECO:0000256" key="12">
    <source>
        <dbReference type="ARBA" id="ARBA00023049"/>
    </source>
</evidence>
<evidence type="ECO:0000256" key="10">
    <source>
        <dbReference type="ARBA" id="ARBA00022968"/>
    </source>
</evidence>
<sequence length="730" mass="80861">MGNKSIALLLATTSAVFFVFGALIGVYVIEENKNGFVTLNIKPLLIDEISAEKISANLKHLTSVPHVAGTEQDLLQAEWVRNRFLESGLDEAHTVPYDVLLSYPRHGVVNTVQLIDEKNQANFTTAGRQPPLGTPQDSYDKVLMNFNAYSGNGIVEGNIVYAYYGRDVDYEELQKRGVNITGHVVLVRYGAIFRGSKVVIAAKWGAIGVILFTDPKDKAKEGRNFTFPDSWWLPGMGVESGSLYVVDGDPLTPAYPAIESAFRLKEEEQANLPRIPVQPIGYDEAEILLRSMSCENPAPPEWVGLLDTNYCLGPKPLNPDWKVRINVSTTNEMRRTYNTIGILRGSVEEDRYVLLGNHRDAWTFGALDPSSGTASMIEVVRALGHIKNNNNWRPRRTMVFCSWGAEEFGLIGSYEWTQQFAKVLSQRAVAYLNVDVAVGGNQTLRGSAYPMLKKLLIESSKLVPNPNAAEIAAGRKTVFDTWAKNSPDANNPGQPAVGNMGGGSDFAPFAYVLGAPTTDFGYTAPSSYPTYHTLYDNYQLASEIVDRGFVHHQAVARMWAISAADLADATILPFDIKSYAAFLNDSLTALEDKYDEQLQQNNATFKYFRASVDSFSKATNDFSEKTLDTINVEDPLEVRRVNDRLVQLERFFIDPKGLPDRPETNHIVFSVSANNAYGSDTFAGLVDLLFEVGNKTEAQDSVTWNKIRQHLSVIAFLIGEAARSLSDNLW</sequence>
<dbReference type="InterPro" id="IPR003137">
    <property type="entry name" value="PA_domain"/>
</dbReference>
<dbReference type="GO" id="GO:0016020">
    <property type="term" value="C:membrane"/>
    <property type="evidence" value="ECO:0007669"/>
    <property type="project" value="UniProtKB-SubCell"/>
</dbReference>
<keyword evidence="7" id="KW-0479">Metal-binding</keyword>
<evidence type="ECO:0000256" key="14">
    <source>
        <dbReference type="ARBA" id="ARBA00023180"/>
    </source>
</evidence>
<keyword evidence="5" id="KW-0645">Protease</keyword>
<evidence type="ECO:0000259" key="19">
    <source>
        <dbReference type="Pfam" id="PF04389"/>
    </source>
</evidence>
<feature type="domain" description="Peptidase M28" evidence="19">
    <location>
        <begin position="338"/>
        <end position="540"/>
    </location>
</feature>
<feature type="domain" description="PA" evidence="17">
    <location>
        <begin position="156"/>
        <end position="240"/>
    </location>
</feature>
<keyword evidence="12" id="KW-0482">Metalloprotease</keyword>
<evidence type="ECO:0000256" key="15">
    <source>
        <dbReference type="ARBA" id="ARBA00052003"/>
    </source>
</evidence>
<evidence type="ECO:0000256" key="3">
    <source>
        <dbReference type="ARBA" id="ARBA00005634"/>
    </source>
</evidence>
<evidence type="ECO:0000256" key="11">
    <source>
        <dbReference type="ARBA" id="ARBA00022989"/>
    </source>
</evidence>
<dbReference type="Pfam" id="PF04389">
    <property type="entry name" value="Peptidase_M28"/>
    <property type="match status" value="1"/>
</dbReference>
<dbReference type="CDD" id="cd02121">
    <property type="entry name" value="PA_GCPII_like"/>
    <property type="match status" value="1"/>
</dbReference>